<sequence length="137" mass="15860">MPCTSAGYDLDFVHQQHKHEQQKNQVKYNEGVLLKKILSDNFFALNGDTNDETNVKKELTKFVIGMSFPIHQYTLIPLEMYFVCRRFVKFPVKSVKIDYLYYDLETIRKEVEINVGQKLVVVSDSCVDKSSLSNGTK</sequence>
<dbReference type="VEuPathDB" id="AmoebaDB:NAEGRDRAFT_67929"/>
<dbReference type="AlphaFoldDB" id="D2VGC5"/>
<dbReference type="RefSeq" id="XP_002676682.1">
    <property type="nucleotide sequence ID" value="XM_002676636.1"/>
</dbReference>
<accession>D2VGC5</accession>
<gene>
    <name evidence="1" type="ORF">NAEGRDRAFT_67929</name>
</gene>
<reference evidence="1 2" key="1">
    <citation type="journal article" date="2010" name="Cell">
        <title>The genome of Naegleria gruberi illuminates early eukaryotic versatility.</title>
        <authorList>
            <person name="Fritz-Laylin L.K."/>
            <person name="Prochnik S.E."/>
            <person name="Ginger M.L."/>
            <person name="Dacks J.B."/>
            <person name="Carpenter M.L."/>
            <person name="Field M.C."/>
            <person name="Kuo A."/>
            <person name="Paredez A."/>
            <person name="Chapman J."/>
            <person name="Pham J."/>
            <person name="Shu S."/>
            <person name="Neupane R."/>
            <person name="Cipriano M."/>
            <person name="Mancuso J."/>
            <person name="Tu H."/>
            <person name="Salamov A."/>
            <person name="Lindquist E."/>
            <person name="Shapiro H."/>
            <person name="Lucas S."/>
            <person name="Grigoriev I.V."/>
            <person name="Cande W.Z."/>
            <person name="Fulton C."/>
            <person name="Rokhsar D.S."/>
            <person name="Dawson S.C."/>
        </authorList>
    </citation>
    <scope>NUCLEOTIDE SEQUENCE [LARGE SCALE GENOMIC DNA]</scope>
    <source>
        <strain evidence="1 2">NEG-M</strain>
    </source>
</reference>
<dbReference type="KEGG" id="ngr:NAEGRDRAFT_67929"/>
<proteinExistence type="predicted"/>
<evidence type="ECO:0000313" key="1">
    <source>
        <dbReference type="EMBL" id="EFC43938.1"/>
    </source>
</evidence>
<dbReference type="EMBL" id="GG738870">
    <property type="protein sequence ID" value="EFC43938.1"/>
    <property type="molecule type" value="Genomic_DNA"/>
</dbReference>
<dbReference type="Proteomes" id="UP000006671">
    <property type="component" value="Unassembled WGS sequence"/>
</dbReference>
<dbReference type="GeneID" id="8847889"/>
<dbReference type="InParanoid" id="D2VGC5"/>
<name>D2VGC5_NAEGR</name>
<protein>
    <submittedName>
        <fullName evidence="1">Predicted protein</fullName>
    </submittedName>
</protein>
<keyword evidence="2" id="KW-1185">Reference proteome</keyword>
<organism evidence="2">
    <name type="scientific">Naegleria gruberi</name>
    <name type="common">Amoeba</name>
    <dbReference type="NCBI Taxonomy" id="5762"/>
    <lineage>
        <taxon>Eukaryota</taxon>
        <taxon>Discoba</taxon>
        <taxon>Heterolobosea</taxon>
        <taxon>Tetramitia</taxon>
        <taxon>Eutetramitia</taxon>
        <taxon>Vahlkampfiidae</taxon>
        <taxon>Naegleria</taxon>
    </lineage>
</organism>
<evidence type="ECO:0000313" key="2">
    <source>
        <dbReference type="Proteomes" id="UP000006671"/>
    </source>
</evidence>